<evidence type="ECO:0000256" key="1">
    <source>
        <dbReference type="ARBA" id="ARBA00022737"/>
    </source>
</evidence>
<accession>A0A6I6DNI0</accession>
<proteinExistence type="predicted"/>
<reference evidence="4" key="1">
    <citation type="journal article" date="2019" name="Microbiology">
        <title>Complete Genome Sequence of an Uncultured Bacterium of the Candidate Phylum Bipolaricaulota.</title>
        <authorList>
            <person name="Kadnikov V.V."/>
            <person name="Mardanov A.V."/>
            <person name="Beletsky A.V."/>
            <person name="Frank Y.A."/>
            <person name="Karnachuk O.V."/>
            <person name="Ravin N.V."/>
        </authorList>
    </citation>
    <scope>NUCLEOTIDE SEQUENCE [LARGE SCALE GENOMIC DNA]</scope>
</reference>
<evidence type="ECO:0000259" key="2">
    <source>
        <dbReference type="PROSITE" id="PS51272"/>
    </source>
</evidence>
<dbReference type="Pfam" id="PF00395">
    <property type="entry name" value="SLH"/>
    <property type="match status" value="2"/>
</dbReference>
<sequence>MNMRYKKFSSVILIFFFCFTIFFSFPLEKSLASTNSPYTDVNDTHWAFSDVVKMDLRGVVTGYDDGSFNPDKAVTQLEALLMAVRNMEVEDQLALIDTNKSIPFDVPEWAEENFKREILFAIDQEIIIPTENRFSSTAIATRAWMTQLMVRMIDKDDEARLLMDKTPDFSDAGAIPSWARGYINAGVEYSLISGYPDNTFKPNQLVTRAQSVALLSRSEQYLDLSNSIAEGRILSINNSRVSISADGRIHTFSIDSDPWVFDQDDKVCTIDNLRTNNTINVLTDGNTVKLIDLIDKDVSSTSVKGTVIHVIHDENVIVIKDSNEKIYTKTLDSSAVFVNQSGQQFEFSQVVPGSIVELELSSDNRVISVTVSDDNVSFSNHGVIYDIEPSQNLLILRDANNNFVTYVFSDKTEINIENVRFPSIEDLQTGDEVRVATEGTDLLEIELLKAQQEMTISGKIIVVSSENNLIVVEDNEDIHTLTVSNDVEVNIPGTSSSSLSSISVNDEVDLRIEDGNVVELNVTNRGVEENVKGSVMAIDTSNYVIVIRTEDDNTKTYEVSELAEFSIDDRTRYDLSYIERDMKVELELLDDKVIFIETRNTIEGTVASVNPDRRLISISDNGDSSTYIISRDVDVNIRDISRPRVRDIDRNDYVELRLDSDETVKEINVETELIYEVNRIYESSERLRVEDDDGNTRNFYLSDRFDVYIPGVSSPQIEDFRVEDMIRATYLGNRLTKIEVMPIVHGKVTNINSNNQTLTIRTYDGDNRTFDFSSDSKIIDGNSESDRLSYLVYGDRVKVEENIDGSQNYYIMHKHTARFETTNENNTRIFVYKDGSYSFYNLVNNCYVHSNNEIIRLRHLESNDIIDFYMFDNRVYEIEKR</sequence>
<dbReference type="EMBL" id="CP046457">
    <property type="protein sequence ID" value="QGU00671.1"/>
    <property type="molecule type" value="Genomic_DNA"/>
</dbReference>
<evidence type="ECO:0000313" key="4">
    <source>
        <dbReference type="Proteomes" id="UP000426444"/>
    </source>
</evidence>
<dbReference type="PROSITE" id="PS51272">
    <property type="entry name" value="SLH"/>
    <property type="match status" value="2"/>
</dbReference>
<protein>
    <recommendedName>
        <fullName evidence="2">SLH domain-containing protein</fullName>
    </recommendedName>
</protein>
<dbReference type="Proteomes" id="UP000426444">
    <property type="component" value="Chromosome"/>
</dbReference>
<dbReference type="KEGG" id="salq:SYNTR_2077"/>
<dbReference type="PANTHER" id="PTHR43308">
    <property type="entry name" value="OUTER MEMBRANE PROTEIN ALPHA-RELATED"/>
    <property type="match status" value="1"/>
</dbReference>
<gene>
    <name evidence="3" type="ORF">SYNTR_2077</name>
</gene>
<dbReference type="PANTHER" id="PTHR43308:SF5">
    <property type="entry name" value="S-LAYER PROTEIN _ PEPTIDOGLYCAN ENDO-BETA-N-ACETYLGLUCOSAMINIDASE"/>
    <property type="match status" value="1"/>
</dbReference>
<keyword evidence="1" id="KW-0677">Repeat</keyword>
<keyword evidence="4" id="KW-1185">Reference proteome</keyword>
<dbReference type="InterPro" id="IPR001119">
    <property type="entry name" value="SLH_dom"/>
</dbReference>
<name>A0A6I6DNI0_9FIRM</name>
<evidence type="ECO:0000313" key="3">
    <source>
        <dbReference type="EMBL" id="QGU00671.1"/>
    </source>
</evidence>
<dbReference type="AlphaFoldDB" id="A0A6I6DNI0"/>
<dbReference type="InterPro" id="IPR051465">
    <property type="entry name" value="Cell_Envelope_Struct_Comp"/>
</dbReference>
<feature type="domain" description="SLH" evidence="2">
    <location>
        <begin position="166"/>
        <end position="229"/>
    </location>
</feature>
<organism evidence="3 4">
    <name type="scientific">Candidatus Syntrophocurvum alkaliphilum</name>
    <dbReference type="NCBI Taxonomy" id="2293317"/>
    <lineage>
        <taxon>Bacteria</taxon>
        <taxon>Bacillati</taxon>
        <taxon>Bacillota</taxon>
        <taxon>Clostridia</taxon>
        <taxon>Eubacteriales</taxon>
        <taxon>Syntrophomonadaceae</taxon>
        <taxon>Candidatus Syntrophocurvum</taxon>
    </lineage>
</organism>
<feature type="domain" description="SLH" evidence="2">
    <location>
        <begin position="34"/>
        <end position="97"/>
    </location>
</feature>